<dbReference type="NCBIfam" id="TIGR03414">
    <property type="entry name" value="ABC_choline_bnd"/>
    <property type="match status" value="1"/>
</dbReference>
<feature type="signal peptide" evidence="1">
    <location>
        <begin position="1"/>
        <end position="23"/>
    </location>
</feature>
<proteinExistence type="predicted"/>
<name>A0A172YDX4_9GAMM</name>
<protein>
    <submittedName>
        <fullName evidence="3">Glycine/betaine ABC transporter substrate-binding protein</fullName>
    </submittedName>
</protein>
<organism evidence="3 4">
    <name type="scientific">Halotalea alkalilenta</name>
    <dbReference type="NCBI Taxonomy" id="376489"/>
    <lineage>
        <taxon>Bacteria</taxon>
        <taxon>Pseudomonadati</taxon>
        <taxon>Pseudomonadota</taxon>
        <taxon>Gammaproteobacteria</taxon>
        <taxon>Oceanospirillales</taxon>
        <taxon>Halomonadaceae</taxon>
        <taxon>Halotalea</taxon>
    </lineage>
</organism>
<accession>A0A172YDX4</accession>
<dbReference type="InterPro" id="IPR017783">
    <property type="entry name" value="ABC_choline_sub-bd"/>
</dbReference>
<dbReference type="RefSeq" id="WP_064122374.1">
    <property type="nucleotide sequence ID" value="NZ_CP015243.1"/>
</dbReference>
<dbReference type="GO" id="GO:0015871">
    <property type="term" value="P:choline transport"/>
    <property type="evidence" value="ECO:0007669"/>
    <property type="project" value="InterPro"/>
</dbReference>
<dbReference type="Pfam" id="PF04069">
    <property type="entry name" value="OpuAC"/>
    <property type="match status" value="1"/>
</dbReference>
<keyword evidence="1" id="KW-0732">Signal</keyword>
<feature type="domain" description="ABC-type glycine betaine transport system substrate-binding" evidence="2">
    <location>
        <begin position="33"/>
        <end position="285"/>
    </location>
</feature>
<dbReference type="AlphaFoldDB" id="A0A172YDX4"/>
<gene>
    <name evidence="3" type="ORF">A5892_08060</name>
</gene>
<dbReference type="InterPro" id="IPR007210">
    <property type="entry name" value="ABC_Gly_betaine_transp_sub-bd"/>
</dbReference>
<dbReference type="GO" id="GO:0022857">
    <property type="term" value="F:transmembrane transporter activity"/>
    <property type="evidence" value="ECO:0007669"/>
    <property type="project" value="InterPro"/>
</dbReference>
<dbReference type="EMBL" id="CP015243">
    <property type="protein sequence ID" value="ANF57424.1"/>
    <property type="molecule type" value="Genomic_DNA"/>
</dbReference>
<evidence type="ECO:0000313" key="3">
    <source>
        <dbReference type="EMBL" id="ANF57424.1"/>
    </source>
</evidence>
<feature type="chain" id="PRO_5008004625" evidence="1">
    <location>
        <begin position="24"/>
        <end position="316"/>
    </location>
</feature>
<dbReference type="KEGG" id="haa:A5892_08060"/>
<dbReference type="Proteomes" id="UP000077875">
    <property type="component" value="Chromosome"/>
</dbReference>
<sequence>MNARPYLYGLGLTLTLTSGAALAAGDPPECTALRFAEIGWSDITATTGVASALGEALGYAPTTQLVSVPIAFTGVKTGSLDAFLGYWSPSMDSLVAPFRAEGSLRIAETANLEGAKYTLAVPAYAYDAGLRTFQDIARFKDQLGGRIYGIEPGNDGNLLIDEMIKQDQFGLGDFQMIESSEAGMLTQVRRAVRSEQWLVFLGWAPHPMNQSFDMRYLDGGDEVFGPDQGAAQVFTVTAPDYPQRCPNAARLLDNLRFDVPMEGELMASLEAREGTPEEIARQWIKAHPERLDAWLEGVTTREGGDARAAVLASLPQ</sequence>
<dbReference type="Gene3D" id="3.40.190.100">
    <property type="entry name" value="Glycine betaine-binding periplasmic protein, domain 2"/>
    <property type="match status" value="1"/>
</dbReference>
<dbReference type="GO" id="GO:0033265">
    <property type="term" value="F:choline binding"/>
    <property type="evidence" value="ECO:0007669"/>
    <property type="project" value="InterPro"/>
</dbReference>
<dbReference type="SUPFAM" id="SSF53850">
    <property type="entry name" value="Periplasmic binding protein-like II"/>
    <property type="match status" value="1"/>
</dbReference>
<dbReference type="Gene3D" id="3.40.190.10">
    <property type="entry name" value="Periplasmic binding protein-like II"/>
    <property type="match status" value="1"/>
</dbReference>
<reference evidence="3 4" key="1">
    <citation type="submission" date="2016-04" db="EMBL/GenBank/DDBJ databases">
        <title>Complete Genome Sequence of Halotalea alkalilenta IHB B 13600.</title>
        <authorList>
            <person name="Swarnkar M.K."/>
            <person name="Sharma A."/>
            <person name="Kaushal K."/>
            <person name="Soni R."/>
            <person name="Rana S."/>
            <person name="Singh A.K."/>
            <person name="Gulati A."/>
        </authorList>
    </citation>
    <scope>NUCLEOTIDE SEQUENCE [LARGE SCALE GENOMIC DNA]</scope>
    <source>
        <strain evidence="3 4">IHB B 13600</strain>
    </source>
</reference>
<dbReference type="GO" id="GO:0043190">
    <property type="term" value="C:ATP-binding cassette (ABC) transporter complex"/>
    <property type="evidence" value="ECO:0007669"/>
    <property type="project" value="InterPro"/>
</dbReference>
<keyword evidence="4" id="KW-1185">Reference proteome</keyword>
<evidence type="ECO:0000259" key="2">
    <source>
        <dbReference type="Pfam" id="PF04069"/>
    </source>
</evidence>
<evidence type="ECO:0000256" key="1">
    <source>
        <dbReference type="SAM" id="SignalP"/>
    </source>
</evidence>
<dbReference type="GO" id="GO:0042597">
    <property type="term" value="C:periplasmic space"/>
    <property type="evidence" value="ECO:0007669"/>
    <property type="project" value="InterPro"/>
</dbReference>
<evidence type="ECO:0000313" key="4">
    <source>
        <dbReference type="Proteomes" id="UP000077875"/>
    </source>
</evidence>
<dbReference type="CDD" id="cd13640">
    <property type="entry name" value="PBP2_ChoX"/>
    <property type="match status" value="1"/>
</dbReference>
<dbReference type="STRING" id="376489.A5892_08060"/>